<evidence type="ECO:0000256" key="5">
    <source>
        <dbReference type="ARBA" id="ARBA00022827"/>
    </source>
</evidence>
<keyword evidence="6 10" id="KW-0521">NADP</keyword>
<keyword evidence="4 10" id="KW-0288">FMN</keyword>
<evidence type="ECO:0000256" key="10">
    <source>
        <dbReference type="PIRNR" id="PIRNR000207"/>
    </source>
</evidence>
<dbReference type="Pfam" id="PF00175">
    <property type="entry name" value="NAD_binding_1"/>
    <property type="match status" value="1"/>
</dbReference>
<dbReference type="SUPFAM" id="SSF52343">
    <property type="entry name" value="Ferredoxin reductase-like, C-terminal NADP-linked domain"/>
    <property type="match status" value="1"/>
</dbReference>
<comment type="cofactor">
    <cofactor evidence="10">
        <name>FAD</name>
        <dbReference type="ChEBI" id="CHEBI:57692"/>
    </cofactor>
    <text evidence="10">Binds 1 FAD per subunit.</text>
</comment>
<evidence type="ECO:0000313" key="13">
    <source>
        <dbReference type="EMBL" id="GAA4365242.1"/>
    </source>
</evidence>
<reference evidence="14" key="1">
    <citation type="journal article" date="2019" name="Int. J. Syst. Evol. Microbiol.">
        <title>The Global Catalogue of Microorganisms (GCM) 10K type strain sequencing project: providing services to taxonomists for standard genome sequencing and annotation.</title>
        <authorList>
            <consortium name="The Broad Institute Genomics Platform"/>
            <consortium name="The Broad Institute Genome Sequencing Center for Infectious Disease"/>
            <person name="Wu L."/>
            <person name="Ma J."/>
        </authorList>
    </citation>
    <scope>NUCLEOTIDE SEQUENCE [LARGE SCALE GENOMIC DNA]</scope>
    <source>
        <strain evidence="14">JCM 17728</strain>
    </source>
</reference>
<keyword evidence="8 10" id="KW-0560">Oxidoreductase</keyword>
<comment type="caution">
    <text evidence="13">The sequence shown here is derived from an EMBL/GenBank/DDBJ whole genome shotgun (WGS) entry which is preliminary data.</text>
</comment>
<keyword evidence="5 10" id="KW-0274">FAD</keyword>
<keyword evidence="9 10" id="KW-0198">Cysteine biosynthesis</keyword>
<dbReference type="SUPFAM" id="SSF52218">
    <property type="entry name" value="Flavoproteins"/>
    <property type="match status" value="1"/>
</dbReference>
<gene>
    <name evidence="13" type="ORF">GCM10023151_22230</name>
</gene>
<evidence type="ECO:0000256" key="6">
    <source>
        <dbReference type="ARBA" id="ARBA00022857"/>
    </source>
</evidence>
<dbReference type="PIRSF" id="PIRSF000207">
    <property type="entry name" value="SiR-FP_CysJ"/>
    <property type="match status" value="1"/>
</dbReference>
<dbReference type="PROSITE" id="PS50902">
    <property type="entry name" value="FLAVODOXIN_LIKE"/>
    <property type="match status" value="1"/>
</dbReference>
<dbReference type="Gene3D" id="3.40.50.360">
    <property type="match status" value="1"/>
</dbReference>
<dbReference type="InterPro" id="IPR001709">
    <property type="entry name" value="Flavoprot_Pyr_Nucl_cyt_Rdtase"/>
</dbReference>
<dbReference type="InterPro" id="IPR001094">
    <property type="entry name" value="Flavdoxin-like"/>
</dbReference>
<comment type="pathway">
    <text evidence="10">Sulfur metabolism; hydrogen sulfide biosynthesis; hydrogen sulfide from sulfite (NADPH route): step 1/1.</text>
</comment>
<feature type="domain" description="Flavodoxin-like" evidence="11">
    <location>
        <begin position="82"/>
        <end position="224"/>
    </location>
</feature>
<dbReference type="InterPro" id="IPR017938">
    <property type="entry name" value="Riboflavin_synthase-like_b-brl"/>
</dbReference>
<dbReference type="EMBL" id="BAABFV010000002">
    <property type="protein sequence ID" value="GAA4365242.1"/>
    <property type="molecule type" value="Genomic_DNA"/>
</dbReference>
<name>A0ABP8IPE5_9GAMM</name>
<dbReference type="PANTHER" id="PTHR19384:SF128">
    <property type="entry name" value="NADPH OXIDOREDUCTASE A"/>
    <property type="match status" value="1"/>
</dbReference>
<dbReference type="InterPro" id="IPR001433">
    <property type="entry name" value="OxRdtase_FAD/NAD-bd"/>
</dbReference>
<dbReference type="RefSeq" id="WP_345293294.1">
    <property type="nucleotide sequence ID" value="NZ_BAABFV010000002.1"/>
</dbReference>
<keyword evidence="1 10" id="KW-0813">Transport</keyword>
<comment type="subunit">
    <text evidence="10">Alpha(8)-beta(8). The alpha component is a flavoprotein, the beta component is a hemoprotein.</text>
</comment>
<evidence type="ECO:0000256" key="2">
    <source>
        <dbReference type="ARBA" id="ARBA00022605"/>
    </source>
</evidence>
<feature type="domain" description="FAD-binding FR-type" evidence="12">
    <location>
        <begin position="260"/>
        <end position="472"/>
    </location>
</feature>
<dbReference type="Proteomes" id="UP001501011">
    <property type="component" value="Unassembled WGS sequence"/>
</dbReference>
<evidence type="ECO:0000259" key="12">
    <source>
        <dbReference type="PROSITE" id="PS51384"/>
    </source>
</evidence>
<evidence type="ECO:0000256" key="9">
    <source>
        <dbReference type="ARBA" id="ARBA00023192"/>
    </source>
</evidence>
<comment type="function">
    <text evidence="10">Component of the sulfite reductase complex that catalyzes the 6-electron reduction of sulfite to sulfide. This is one of several activities required for the biosynthesis of L-cysteine from sulfate. The flavoprotein component catalyzes the electron flow from NADPH -&gt; FAD -&gt; FMN to the hemoprotein component.</text>
</comment>
<dbReference type="Gene3D" id="2.40.30.10">
    <property type="entry name" value="Translation factors"/>
    <property type="match status" value="1"/>
</dbReference>
<comment type="catalytic activity">
    <reaction evidence="10">
        <text>hydrogen sulfide + 3 NADP(+) + 3 H2O = sulfite + 3 NADPH + 4 H(+)</text>
        <dbReference type="Rhea" id="RHEA:13801"/>
        <dbReference type="ChEBI" id="CHEBI:15377"/>
        <dbReference type="ChEBI" id="CHEBI:15378"/>
        <dbReference type="ChEBI" id="CHEBI:17359"/>
        <dbReference type="ChEBI" id="CHEBI:29919"/>
        <dbReference type="ChEBI" id="CHEBI:57783"/>
        <dbReference type="ChEBI" id="CHEBI:58349"/>
        <dbReference type="EC" id="1.8.1.2"/>
    </reaction>
</comment>
<keyword evidence="7 10" id="KW-0249">Electron transport</keyword>
<dbReference type="InterPro" id="IPR039261">
    <property type="entry name" value="FNR_nucleotide-bd"/>
</dbReference>
<dbReference type="PROSITE" id="PS51384">
    <property type="entry name" value="FAD_FR"/>
    <property type="match status" value="1"/>
</dbReference>
<dbReference type="EC" id="1.8.1.2" evidence="10"/>
<dbReference type="InterPro" id="IPR008254">
    <property type="entry name" value="Flavodoxin/NO_synth"/>
</dbReference>
<organism evidence="13 14">
    <name type="scientific">Kangiella marina</name>
    <dbReference type="NCBI Taxonomy" id="1079178"/>
    <lineage>
        <taxon>Bacteria</taxon>
        <taxon>Pseudomonadati</taxon>
        <taxon>Pseudomonadota</taxon>
        <taxon>Gammaproteobacteria</taxon>
        <taxon>Kangiellales</taxon>
        <taxon>Kangiellaceae</taxon>
        <taxon>Kangiella</taxon>
    </lineage>
</organism>
<dbReference type="InterPro" id="IPR029039">
    <property type="entry name" value="Flavoprotein-like_sf"/>
</dbReference>
<dbReference type="Pfam" id="PF00667">
    <property type="entry name" value="FAD_binding_1"/>
    <property type="match status" value="1"/>
</dbReference>
<keyword evidence="3 10" id="KW-0285">Flavoprotein</keyword>
<protein>
    <recommendedName>
        <fullName evidence="10">Sulfite reductase [NADPH] flavoprotein alpha-component</fullName>
        <shortName evidence="10">SiR-FP</shortName>
        <ecNumber evidence="10">1.8.1.2</ecNumber>
    </recommendedName>
</protein>
<dbReference type="PRINTS" id="PR00371">
    <property type="entry name" value="FPNCR"/>
</dbReference>
<dbReference type="PANTHER" id="PTHR19384">
    <property type="entry name" value="NITRIC OXIDE SYNTHASE-RELATED"/>
    <property type="match status" value="1"/>
</dbReference>
<keyword evidence="2 10" id="KW-0028">Amino-acid biosynthesis</keyword>
<dbReference type="InterPro" id="IPR023173">
    <property type="entry name" value="NADPH_Cyt_P450_Rdtase_alpha"/>
</dbReference>
<accession>A0ABP8IPE5</accession>
<sequence length="624" mass="68493">MIKRPSDVTAKEQQPIGLASKVIGEELISKIQNLNTQELSWLSGYCMGLLDHRKGTGVDVSSSSVATSAVTATDEATQTKPVLVLYASQTGNAQNIAEKLEQSLSANGIETILKSSLDIKVKELTHYSAVLVAASTHGEGEPPDDAIEFHEALTSKKGAKKRPKLDDVKHAVLGLGDSSYEFFCQTAKDFEQALADSGSVALLEPVLCDVDYDEAADAWVTQVTASLKDYLSSMSGSVVDGAVNTLAVQSESSEQVYDKNNPFTATVETIQRITGQGSPKETYHVEIDISDSGIIYEPGDSLGIIAHNKPELVAEVLSLLSLEASESVTYKGQPTTLQSFLTEKAELTLVNKQSVKSLLEISANDELQKIHDEDFGGFIENHQFVDLLHLAKPTITAQQLVDLLKPINPRLYSISSSLEETPDDVHLTLNHVVTSNRLGQRYGLASHFLTQSLEEGDGVGIFIEKNPKFKLPLGEKPIIMVGPGAGVAPFRAFLQHRDATDNAGKNWLFFGNPYFNTDFLYQVEIQSYLKSGTLSKLDLAFSRDAENGDKVYVQQKLLEKSAEVWQWLEQGAYFYVCGDMHRMAKDVETALLSIIQTQGGKSEAQAKQYLKQLKLDNRYQRDIY</sequence>
<evidence type="ECO:0000256" key="4">
    <source>
        <dbReference type="ARBA" id="ARBA00022643"/>
    </source>
</evidence>
<comment type="cofactor">
    <cofactor evidence="10">
        <name>FMN</name>
        <dbReference type="ChEBI" id="CHEBI:58210"/>
    </cofactor>
    <text evidence="10">Binds 1 FMN per subunit.</text>
</comment>
<proteinExistence type="predicted"/>
<dbReference type="SUPFAM" id="SSF63380">
    <property type="entry name" value="Riboflavin synthase domain-like"/>
    <property type="match status" value="1"/>
</dbReference>
<evidence type="ECO:0000256" key="8">
    <source>
        <dbReference type="ARBA" id="ARBA00023002"/>
    </source>
</evidence>
<dbReference type="Pfam" id="PF00258">
    <property type="entry name" value="Flavodoxin_1"/>
    <property type="match status" value="1"/>
</dbReference>
<dbReference type="CDD" id="cd06199">
    <property type="entry name" value="SiR"/>
    <property type="match status" value="1"/>
</dbReference>
<keyword evidence="14" id="KW-1185">Reference proteome</keyword>
<evidence type="ECO:0000256" key="7">
    <source>
        <dbReference type="ARBA" id="ARBA00022982"/>
    </source>
</evidence>
<evidence type="ECO:0000259" key="11">
    <source>
        <dbReference type="PROSITE" id="PS50902"/>
    </source>
</evidence>
<dbReference type="InterPro" id="IPR017927">
    <property type="entry name" value="FAD-bd_FR_type"/>
</dbReference>
<dbReference type="PRINTS" id="PR00369">
    <property type="entry name" value="FLAVODOXIN"/>
</dbReference>
<evidence type="ECO:0000313" key="14">
    <source>
        <dbReference type="Proteomes" id="UP001501011"/>
    </source>
</evidence>
<dbReference type="Gene3D" id="3.40.50.80">
    <property type="entry name" value="Nucleotide-binding domain of ferredoxin-NADP reductase (FNR) module"/>
    <property type="match status" value="1"/>
</dbReference>
<dbReference type="InterPro" id="IPR003097">
    <property type="entry name" value="CysJ-like_FAD-binding"/>
</dbReference>
<evidence type="ECO:0000256" key="3">
    <source>
        <dbReference type="ARBA" id="ARBA00022630"/>
    </source>
</evidence>
<dbReference type="InterPro" id="IPR010199">
    <property type="entry name" value="CysJ"/>
</dbReference>
<dbReference type="Gene3D" id="1.20.990.10">
    <property type="entry name" value="NADPH-cytochrome p450 Reductase, Chain A, domain 3"/>
    <property type="match status" value="1"/>
</dbReference>
<evidence type="ECO:0000256" key="1">
    <source>
        <dbReference type="ARBA" id="ARBA00022448"/>
    </source>
</evidence>